<reference evidence="4 5" key="1">
    <citation type="journal article" date="2021" name="Nat. Plants">
        <title>The Taxus genome provides insights into paclitaxel biosynthesis.</title>
        <authorList>
            <person name="Xiong X."/>
            <person name="Gou J."/>
            <person name="Liao Q."/>
            <person name="Li Y."/>
            <person name="Zhou Q."/>
            <person name="Bi G."/>
            <person name="Li C."/>
            <person name="Du R."/>
            <person name="Wang X."/>
            <person name="Sun T."/>
            <person name="Guo L."/>
            <person name="Liang H."/>
            <person name="Lu P."/>
            <person name="Wu Y."/>
            <person name="Zhang Z."/>
            <person name="Ro D.K."/>
            <person name="Shang Y."/>
            <person name="Huang S."/>
            <person name="Yan J."/>
        </authorList>
    </citation>
    <scope>NUCLEOTIDE SEQUENCE [LARGE SCALE GENOMIC DNA]</scope>
    <source>
        <strain evidence="4">Ta-2019</strain>
    </source>
</reference>
<dbReference type="GO" id="GO:0005509">
    <property type="term" value="F:calcium ion binding"/>
    <property type="evidence" value="ECO:0007669"/>
    <property type="project" value="InterPro"/>
</dbReference>
<keyword evidence="5" id="KW-1185">Reference proteome</keyword>
<evidence type="ECO:0000313" key="4">
    <source>
        <dbReference type="EMBL" id="KAH9313247.1"/>
    </source>
</evidence>
<proteinExistence type="predicted"/>
<dbReference type="EMBL" id="JAHRHJ020000006">
    <property type="protein sequence ID" value="KAH9313247.1"/>
    <property type="molecule type" value="Genomic_DNA"/>
</dbReference>
<dbReference type="InterPro" id="IPR013623">
    <property type="entry name" value="NADPH_Ox"/>
</dbReference>
<dbReference type="InterPro" id="IPR002048">
    <property type="entry name" value="EF_hand_dom"/>
</dbReference>
<comment type="caution">
    <text evidence="4">The sequence shown here is derived from an EMBL/GenBank/DDBJ whole genome shotgun (WGS) entry which is preliminary data.</text>
</comment>
<evidence type="ECO:0000259" key="3">
    <source>
        <dbReference type="PROSITE" id="PS50222"/>
    </source>
</evidence>
<dbReference type="SUPFAM" id="SSF47473">
    <property type="entry name" value="EF-hand"/>
    <property type="match status" value="1"/>
</dbReference>
<evidence type="ECO:0000256" key="2">
    <source>
        <dbReference type="ARBA" id="ARBA00023002"/>
    </source>
</evidence>
<evidence type="ECO:0000256" key="1">
    <source>
        <dbReference type="ARBA" id="ARBA00022837"/>
    </source>
</evidence>
<protein>
    <recommendedName>
        <fullName evidence="3">EF-hand domain-containing protein</fullName>
    </recommendedName>
</protein>
<dbReference type="PROSITE" id="PS50222">
    <property type="entry name" value="EF_HAND_2"/>
    <property type="match status" value="1"/>
</dbReference>
<dbReference type="PANTHER" id="PTHR11972:SF153">
    <property type="entry name" value="SUPEROXIDE-GENERATING NADPH OXIDASE HEAVY CHAIN SUBUNIT A"/>
    <property type="match status" value="1"/>
</dbReference>
<organism evidence="4 5">
    <name type="scientific">Taxus chinensis</name>
    <name type="common">Chinese yew</name>
    <name type="synonym">Taxus wallichiana var. chinensis</name>
    <dbReference type="NCBI Taxonomy" id="29808"/>
    <lineage>
        <taxon>Eukaryota</taxon>
        <taxon>Viridiplantae</taxon>
        <taxon>Streptophyta</taxon>
        <taxon>Embryophyta</taxon>
        <taxon>Tracheophyta</taxon>
        <taxon>Spermatophyta</taxon>
        <taxon>Pinopsida</taxon>
        <taxon>Pinidae</taxon>
        <taxon>Conifers II</taxon>
        <taxon>Cupressales</taxon>
        <taxon>Taxaceae</taxon>
        <taxon>Taxus</taxon>
    </lineage>
</organism>
<name>A0AA38FYX2_TAXCH</name>
<dbReference type="InterPro" id="IPR013121">
    <property type="entry name" value="Fe_red_NAD-bd_6"/>
</dbReference>
<dbReference type="Proteomes" id="UP000824469">
    <property type="component" value="Unassembled WGS sequence"/>
</dbReference>
<feature type="domain" description="EF-hand" evidence="3">
    <location>
        <begin position="204"/>
        <end position="239"/>
    </location>
</feature>
<dbReference type="Gene3D" id="1.10.238.10">
    <property type="entry name" value="EF-hand"/>
    <property type="match status" value="1"/>
</dbReference>
<dbReference type="PANTHER" id="PTHR11972">
    <property type="entry name" value="NADPH OXIDASE"/>
    <property type="match status" value="1"/>
</dbReference>
<dbReference type="GO" id="GO:0005886">
    <property type="term" value="C:plasma membrane"/>
    <property type="evidence" value="ECO:0007669"/>
    <property type="project" value="TreeGrafter"/>
</dbReference>
<dbReference type="InterPro" id="IPR018247">
    <property type="entry name" value="EF_Hand_1_Ca_BS"/>
</dbReference>
<dbReference type="InterPro" id="IPR039261">
    <property type="entry name" value="FNR_nucleotide-bd"/>
</dbReference>
<dbReference type="Gene3D" id="3.40.50.80">
    <property type="entry name" value="Nucleotide-binding domain of ferredoxin-NADP reductase (FNR) module"/>
    <property type="match status" value="1"/>
</dbReference>
<dbReference type="GO" id="GO:0016174">
    <property type="term" value="F:NAD(P)H oxidase H2O2-forming activity"/>
    <property type="evidence" value="ECO:0007669"/>
    <property type="project" value="TreeGrafter"/>
</dbReference>
<dbReference type="InterPro" id="IPR050369">
    <property type="entry name" value="RBOH/FRE"/>
</dbReference>
<evidence type="ECO:0000313" key="5">
    <source>
        <dbReference type="Proteomes" id="UP000824469"/>
    </source>
</evidence>
<keyword evidence="2" id="KW-0560">Oxidoreductase</keyword>
<dbReference type="GO" id="GO:0004601">
    <property type="term" value="F:peroxidase activity"/>
    <property type="evidence" value="ECO:0007669"/>
    <property type="project" value="InterPro"/>
</dbReference>
<dbReference type="AlphaFoldDB" id="A0AA38FYX2"/>
<accession>A0AA38FYX2</accession>
<dbReference type="PROSITE" id="PS00018">
    <property type="entry name" value="EF_HAND_1"/>
    <property type="match status" value="1"/>
</dbReference>
<dbReference type="Pfam" id="PF08030">
    <property type="entry name" value="NAD_binding_6"/>
    <property type="match status" value="1"/>
</dbReference>
<sequence length="453" mass="51150">MQTTMVSQKNINPNISEGLEEFKNRDVSIDFLDDYNILSTPNSKAKNDTNNGKNGYEIQQQHDEEAYEYFGFSTPEPKWVSAVWNPLSARIQPLNNHIEEKNFIGRTLSGAEYALQGLRFISKATSNTDSKSQWKVVECRFHKLATTDGLLSPKDFAASIGMEDSAEFAGELLNALARRRGDQTVDWIKLEELRIYWLQITDRSFHSRMQIFFDLCDKDADGRITEKEVLELIAVGIFIGVVLHAGIHLGCDFVRMANADEETYDKSIGTGNFGGTKPSFAGIFVTAEVVTGLVMASPMYDSGSPSPRRRRRSSRGPMNAYFYWVTREQGSFEWFRGVMNEIAESDQKAVIEMHNYLTSVYEEGDARSALITLIQALHHAKSGVDILSGTRVRTHFARPNWERVFSLLSEARAGATIGVFYCGPSTLAKELDSLSRKYTQKSQAKFIFHKEKF</sequence>
<keyword evidence="1" id="KW-0106">Calcium</keyword>
<dbReference type="InterPro" id="IPR011992">
    <property type="entry name" value="EF-hand-dom_pair"/>
</dbReference>
<gene>
    <name evidence="4" type="ORF">KI387_028282</name>
</gene>
<dbReference type="Pfam" id="PF08414">
    <property type="entry name" value="NADPH_Ox"/>
    <property type="match status" value="1"/>
</dbReference>